<dbReference type="EMBL" id="JASPKZ010009858">
    <property type="protein sequence ID" value="KAJ9575424.1"/>
    <property type="molecule type" value="Genomic_DNA"/>
</dbReference>
<feature type="domain" description="C2H2-type" evidence="3">
    <location>
        <begin position="711"/>
        <end position="742"/>
    </location>
</feature>
<reference evidence="4" key="1">
    <citation type="journal article" date="2023" name="IScience">
        <title>Live-bearing cockroach genome reveals convergent evolutionary mechanisms linked to viviparity in insects and beyond.</title>
        <authorList>
            <person name="Fouks B."/>
            <person name="Harrison M.C."/>
            <person name="Mikhailova A.A."/>
            <person name="Marchal E."/>
            <person name="English S."/>
            <person name="Carruthers M."/>
            <person name="Jennings E.C."/>
            <person name="Chiamaka E.L."/>
            <person name="Frigard R.A."/>
            <person name="Pippel M."/>
            <person name="Attardo G.M."/>
            <person name="Benoit J.B."/>
            <person name="Bornberg-Bauer E."/>
            <person name="Tobe S.S."/>
        </authorList>
    </citation>
    <scope>NUCLEOTIDE SEQUENCE</scope>
    <source>
        <strain evidence="4">Stay&amp;Tobe</strain>
    </source>
</reference>
<evidence type="ECO:0000313" key="5">
    <source>
        <dbReference type="Proteomes" id="UP001233999"/>
    </source>
</evidence>
<evidence type="ECO:0000259" key="3">
    <source>
        <dbReference type="PROSITE" id="PS50157"/>
    </source>
</evidence>
<feature type="non-terminal residue" evidence="4">
    <location>
        <position position="842"/>
    </location>
</feature>
<keyword evidence="5" id="KW-1185">Reference proteome</keyword>
<evidence type="ECO:0000313" key="4">
    <source>
        <dbReference type="EMBL" id="KAJ9575424.1"/>
    </source>
</evidence>
<evidence type="ECO:0000256" key="2">
    <source>
        <dbReference type="SAM" id="MobiDB-lite"/>
    </source>
</evidence>
<feature type="compositionally biased region" description="Basic and acidic residues" evidence="2">
    <location>
        <begin position="33"/>
        <end position="47"/>
    </location>
</feature>
<dbReference type="InterPro" id="IPR013087">
    <property type="entry name" value="Znf_C2H2_type"/>
</dbReference>
<feature type="region of interest" description="Disordered" evidence="2">
    <location>
        <begin position="143"/>
        <end position="172"/>
    </location>
</feature>
<gene>
    <name evidence="4" type="ORF">L9F63_025627</name>
</gene>
<dbReference type="GO" id="GO:0008270">
    <property type="term" value="F:zinc ion binding"/>
    <property type="evidence" value="ECO:0007669"/>
    <property type="project" value="UniProtKB-KW"/>
</dbReference>
<feature type="compositionally biased region" description="Basic residues" evidence="2">
    <location>
        <begin position="23"/>
        <end position="32"/>
    </location>
</feature>
<feature type="region of interest" description="Disordered" evidence="2">
    <location>
        <begin position="1"/>
        <end position="80"/>
    </location>
</feature>
<protein>
    <recommendedName>
        <fullName evidence="3">C2H2-type domain-containing protein</fullName>
    </recommendedName>
</protein>
<feature type="compositionally biased region" description="Basic residues" evidence="2">
    <location>
        <begin position="803"/>
        <end position="812"/>
    </location>
</feature>
<feature type="region of interest" description="Disordered" evidence="2">
    <location>
        <begin position="768"/>
        <end position="842"/>
    </location>
</feature>
<name>A0AAD7Z7K9_DIPPU</name>
<reference evidence="4" key="2">
    <citation type="submission" date="2023-05" db="EMBL/GenBank/DDBJ databases">
        <authorList>
            <person name="Fouks B."/>
        </authorList>
    </citation>
    <scope>NUCLEOTIDE SEQUENCE</scope>
    <source>
        <strain evidence="4">Stay&amp;Tobe</strain>
        <tissue evidence="4">Testes</tissue>
    </source>
</reference>
<keyword evidence="1" id="KW-0479">Metal-binding</keyword>
<keyword evidence="1" id="KW-0863">Zinc-finger</keyword>
<sequence length="842" mass="94384">MEKNAESKSEISNISKDESCKSTNKKNHKLNKTHVEKTKKINVKDNNNKIIEGTNPVVKKKKKQIQPLRSENETKKSKLGLNKQEVGAESVADGITNEVKSTNADEPKLKHVEAGRVLRSSQTSSTKTSELAENVNAQLRARTLRSTSDADNARARKRLPRTEEVTNESIISDSDSGKLRSARETKLRKFSRRIRGDVVREDQHLDPETLFYCRIAGNIRENLLHHLDGKLESEEEDPVMVRNNKNAAMSDSTMQDDKHHHHHNHHKIPWEKFNFPKNYDGKCKEGSVCLASYIKDLSHLDISTQLTMRQNFQRLSTAPANSCVESKPVVLREDDIVGFSRGLSLNAKLSMEQPRRRSLRSAASKGPCGLLFTDLWDLEDHKYNQHPNVWCTHYEFELATLEQSNDHSKMSTRDLCRRFLLVRDSVDTVPLPSLSSEVKCTKCERGFSALPELHRHILECGGDTTWMLLPSPSTSGRRSRNGVHSAAGDAGSKVVTAAHTADVGKPATQATTRRVIQFSEDEIKTRSQATIHSVSGVVNTVPHRVLQSDHARKLSRKAVRGQIVRKVVRSKSAPSTKQEEVAVRSPSPVVNIPPVQDSTPKADVPEVTKPPEVSRSRSRKKSVVEAPKPAVDEFDVDISNVGNAETSNILAAMRIAMLEGVITEKTPTKKRKPDEPVSVKKKAKLVQGNLEEQFLRNKGYTHPDEVSSEPIICKGCGKQFDNGSAEVRHRKTCIYLQTGEESNEMSPSDKIKKHNLTDGSDKVVVRSISASPVRNRKKKLEKKEELNDKKRSSSLGNVDDKKRRVIKRKNTLKQKEVNISPIASDIDDKMPELQKEEPLQTP</sequence>
<evidence type="ECO:0000256" key="1">
    <source>
        <dbReference type="PROSITE-ProRule" id="PRU00042"/>
    </source>
</evidence>
<feature type="compositionally biased region" description="Basic and acidic residues" evidence="2">
    <location>
        <begin position="1"/>
        <end position="20"/>
    </location>
</feature>
<feature type="region of interest" description="Disordered" evidence="2">
    <location>
        <begin position="570"/>
        <end position="626"/>
    </location>
</feature>
<organism evidence="4 5">
    <name type="scientific">Diploptera punctata</name>
    <name type="common">Pacific beetle cockroach</name>
    <dbReference type="NCBI Taxonomy" id="6984"/>
    <lineage>
        <taxon>Eukaryota</taxon>
        <taxon>Metazoa</taxon>
        <taxon>Ecdysozoa</taxon>
        <taxon>Arthropoda</taxon>
        <taxon>Hexapoda</taxon>
        <taxon>Insecta</taxon>
        <taxon>Pterygota</taxon>
        <taxon>Neoptera</taxon>
        <taxon>Polyneoptera</taxon>
        <taxon>Dictyoptera</taxon>
        <taxon>Blattodea</taxon>
        <taxon>Blaberoidea</taxon>
        <taxon>Blaberidae</taxon>
        <taxon>Diplopterinae</taxon>
        <taxon>Diploptera</taxon>
    </lineage>
</organism>
<accession>A0AAD7Z7K9</accession>
<feature type="compositionally biased region" description="Basic and acidic residues" evidence="2">
    <location>
        <begin position="781"/>
        <end position="791"/>
    </location>
</feature>
<dbReference type="Proteomes" id="UP001233999">
    <property type="component" value="Unassembled WGS sequence"/>
</dbReference>
<feature type="region of interest" description="Disordered" evidence="2">
    <location>
        <begin position="472"/>
        <end position="491"/>
    </location>
</feature>
<keyword evidence="1" id="KW-0862">Zinc</keyword>
<feature type="compositionally biased region" description="Basic and acidic residues" evidence="2">
    <location>
        <begin position="826"/>
        <end position="842"/>
    </location>
</feature>
<dbReference type="AlphaFoldDB" id="A0AAD7Z7K9"/>
<dbReference type="PROSITE" id="PS50157">
    <property type="entry name" value="ZINC_FINGER_C2H2_2"/>
    <property type="match status" value="1"/>
</dbReference>
<proteinExistence type="predicted"/>
<comment type="caution">
    <text evidence="4">The sequence shown here is derived from an EMBL/GenBank/DDBJ whole genome shotgun (WGS) entry which is preliminary data.</text>
</comment>